<reference evidence="10 16" key="2">
    <citation type="submission" date="2017-02" db="EMBL/GenBank/DDBJ databases">
        <title>Clonality and virulence of isolates of VRE in Hematopoietic Stem Cell Transplanted (HSCT) patients.</title>
        <authorList>
            <person name="Marchi A.P."/>
            <person name="Martins R.C."/>
            <person name="Marie S.K."/>
            <person name="Levin A.S."/>
            <person name="Costa S.F."/>
        </authorList>
    </citation>
    <scope>NUCLEOTIDE SEQUENCE [LARGE SCALE GENOMIC DNA]</scope>
    <source>
        <strain evidence="10 16">LIM1759</strain>
    </source>
</reference>
<dbReference type="NCBIfam" id="TIGR03130">
    <property type="entry name" value="malonate_delta"/>
    <property type="match status" value="1"/>
</dbReference>
<dbReference type="Proteomes" id="UP000194737">
    <property type="component" value="Unassembled WGS sequence"/>
</dbReference>
<dbReference type="Proteomes" id="UP000191171">
    <property type="component" value="Unassembled WGS sequence"/>
</dbReference>
<dbReference type="Proteomes" id="UP001141166">
    <property type="component" value="Unassembled WGS sequence"/>
</dbReference>
<dbReference type="EMBL" id="WEFP01000001">
    <property type="protein sequence ID" value="KAB7577294.1"/>
    <property type="molecule type" value="Genomic_DNA"/>
</dbReference>
<evidence type="ECO:0000313" key="8">
    <source>
        <dbReference type="EMBL" id="MDC4246585.1"/>
    </source>
</evidence>
<evidence type="ECO:0000313" key="12">
    <source>
        <dbReference type="EMBL" id="PHL22808.1"/>
    </source>
</evidence>
<dbReference type="EMBL" id="PCGC01000002">
    <property type="protein sequence ID" value="PHL22808.1"/>
    <property type="molecule type" value="Genomic_DNA"/>
</dbReference>
<dbReference type="GO" id="GO:0005737">
    <property type="term" value="C:cytoplasm"/>
    <property type="evidence" value="ECO:0007669"/>
    <property type="project" value="UniProtKB-SubCell"/>
</dbReference>
<evidence type="ECO:0000256" key="1">
    <source>
        <dbReference type="ARBA" id="ARBA00004496"/>
    </source>
</evidence>
<reference evidence="13 19" key="5">
    <citation type="submission" date="2018-05" db="EMBL/GenBank/DDBJ databases">
        <title>Vancomycin-resistant Enterococcus faecium strain from Chelyabinsk, Russia.</title>
        <authorList>
            <person name="Gostev V."/>
            <person name="Goncharov A."/>
            <person name="Kolodzhieva V."/>
            <person name="Suvorov A."/>
            <person name="Sidorenko S."/>
            <person name="Zueva L."/>
        </authorList>
    </citation>
    <scope>NUCLEOTIDE SEQUENCE [LARGE SCALE GENOMIC DNA]</scope>
    <source>
        <strain evidence="13 19">20</strain>
    </source>
</reference>
<evidence type="ECO:0000313" key="13">
    <source>
        <dbReference type="EMBL" id="PZM55415.1"/>
    </source>
</evidence>
<comment type="PTM">
    <text evidence="5">Covalently binds the prosthetic group of malonate decarboxylase.</text>
</comment>
<dbReference type="EMBL" id="NGLB01000001">
    <property type="protein sequence ID" value="OTN98881.1"/>
    <property type="molecule type" value="Genomic_DNA"/>
</dbReference>
<feature type="modified residue" description="O-(phosphoribosyl dephospho-coenzyme A)serine" evidence="5">
    <location>
        <position position="25"/>
    </location>
</feature>
<evidence type="ECO:0000313" key="6">
    <source>
        <dbReference type="EMBL" id="KAB7577294.1"/>
    </source>
</evidence>
<keyword evidence="2" id="KW-0963">Cytoplasm</keyword>
<dbReference type="Proteomes" id="UP000469871">
    <property type="component" value="Unassembled WGS sequence"/>
</dbReference>
<evidence type="ECO:0000313" key="7">
    <source>
        <dbReference type="EMBL" id="MBX4221712.1"/>
    </source>
</evidence>
<evidence type="ECO:0000313" key="15">
    <source>
        <dbReference type="Proteomes" id="UP000183509"/>
    </source>
</evidence>
<gene>
    <name evidence="12" type="primary">mdcC</name>
    <name evidence="11" type="ORF">A5804_000364</name>
    <name evidence="10" type="ORF">B1P95_04955</name>
    <name evidence="12" type="ORF">CQR37_01450</name>
    <name evidence="13" type="ORF">DKP91_09545</name>
    <name evidence="14" type="ORF">DTPHA_600245</name>
    <name evidence="6" type="ORF">GBM73_08165</name>
    <name evidence="7" type="ORF">KYX88_02450</name>
    <name evidence="8" type="ORF">M3X98_00720</name>
    <name evidence="9" type="ORF">P6Z85_12665</name>
</gene>
<dbReference type="Proteomes" id="UP000249070">
    <property type="component" value="Unassembled WGS sequence"/>
</dbReference>
<dbReference type="AlphaFoldDB" id="A0A133CH76"/>
<evidence type="ECO:0000313" key="14">
    <source>
        <dbReference type="EMBL" id="SAY68439.1"/>
    </source>
</evidence>
<evidence type="ECO:0000313" key="16">
    <source>
        <dbReference type="Proteomes" id="UP000191171"/>
    </source>
</evidence>
<evidence type="ECO:0000256" key="5">
    <source>
        <dbReference type="PIRSR" id="PIRSR609662-50"/>
    </source>
</evidence>
<name>A0A133CH76_ENTFC</name>
<reference evidence="8" key="8">
    <citation type="submission" date="2022-05" db="EMBL/GenBank/DDBJ databases">
        <title>Draft genome sequences of Clostridium perfringens strains isolated from Peru.</title>
        <authorList>
            <person name="Hurtado R."/>
            <person name="Lima L."/>
            <person name="Sousa T."/>
            <person name="Jaiswal A.K."/>
            <person name="Tiwari S."/>
            <person name="Maturrano L."/>
            <person name="Brenig B."/>
            <person name="Azevedo V."/>
        </authorList>
    </citation>
    <scope>NUCLEOTIDE SEQUENCE</scope>
    <source>
        <strain evidence="8">CP4</strain>
    </source>
</reference>
<dbReference type="InterPro" id="IPR023439">
    <property type="entry name" value="Mal_deCO2ase/Cit_lyase_ACP"/>
</dbReference>
<dbReference type="EMBL" id="QHGU01000044">
    <property type="protein sequence ID" value="PZM55415.1"/>
    <property type="molecule type" value="Genomic_DNA"/>
</dbReference>
<evidence type="ECO:0000313" key="18">
    <source>
        <dbReference type="Proteomes" id="UP000224303"/>
    </source>
</evidence>
<evidence type="ECO:0000313" key="10">
    <source>
        <dbReference type="EMBL" id="OOL83237.1"/>
    </source>
</evidence>
<dbReference type="RefSeq" id="WP_002287548.1">
    <property type="nucleotide sequence ID" value="NZ_AP026601.1"/>
</dbReference>
<dbReference type="EMBL" id="JAIFOC010000018">
    <property type="protein sequence ID" value="MBX4221712.1"/>
    <property type="molecule type" value="Genomic_DNA"/>
</dbReference>
<dbReference type="EMBL" id="MVGJ01000021">
    <property type="protein sequence ID" value="OOL83237.1"/>
    <property type="molecule type" value="Genomic_DNA"/>
</dbReference>
<accession>A0A133CH76</accession>
<reference evidence="11 17" key="3">
    <citation type="submission" date="2017-05" db="EMBL/GenBank/DDBJ databases">
        <title>The Genome Sequence of Enterococcus faecium 6F2_DIV0138.</title>
        <authorList>
            <consortium name="The Broad Institute Genomics Platform"/>
            <consortium name="The Broad Institute Genomic Center for Infectious Diseases"/>
            <person name="Earl A."/>
            <person name="Manson A."/>
            <person name="Schwartman J."/>
            <person name="Gilmore M."/>
            <person name="Abouelleil A."/>
            <person name="Cao P."/>
            <person name="Chapman S."/>
            <person name="Cusick C."/>
            <person name="Shea T."/>
            <person name="Young S."/>
            <person name="Neafsey D."/>
            <person name="Nusbaum C."/>
            <person name="Birren B."/>
        </authorList>
    </citation>
    <scope>NUCLEOTIDE SEQUENCE [LARGE SCALE GENOMIC DNA]</scope>
    <source>
        <strain evidence="11 17">6F2_DIV0138</strain>
    </source>
</reference>
<organism evidence="12 18">
    <name type="scientific">Enterococcus faecium</name>
    <name type="common">Streptococcus faecium</name>
    <dbReference type="NCBI Taxonomy" id="1352"/>
    <lineage>
        <taxon>Bacteria</taxon>
        <taxon>Bacillati</taxon>
        <taxon>Bacillota</taxon>
        <taxon>Bacilli</taxon>
        <taxon>Lactobacillales</taxon>
        <taxon>Enterococcaceae</taxon>
        <taxon>Enterococcus</taxon>
    </lineage>
</organism>
<dbReference type="InterPro" id="IPR009662">
    <property type="entry name" value="Malonate_deCO2ase_dsu"/>
</dbReference>
<reference evidence="9" key="9">
    <citation type="submission" date="2023-03" db="EMBL/GenBank/DDBJ databases">
        <authorList>
            <person name="Shen W."/>
            <person name="Cai J."/>
        </authorList>
    </citation>
    <scope>NUCLEOTIDE SEQUENCE</scope>
    <source>
        <strain evidence="9">B1010-2</strain>
    </source>
</reference>
<keyword evidence="3 5" id="KW-0597">Phosphoprotein</keyword>
<reference evidence="6 20" key="6">
    <citation type="submission" date="2019-10" db="EMBL/GenBank/DDBJ databases">
        <title>Evolutionary dynamics of vancomycin-resistant Enterococcus faecium during gastrointestinal tract colonization and bloodstream infection in immunocompromised pediatric patients.</title>
        <authorList>
            <person name="Chilambi G.S."/>
            <person name="Nordstrom H.R."/>
            <person name="Evans D.R."/>
            <person name="Ferrolino J."/>
            <person name="Hayden R.T."/>
            <person name="Maron G.M."/>
            <person name="Vo A.N."/>
            <person name="Gilmore M.S."/>
            <person name="Wolf J."/>
            <person name="Rosch J.W."/>
            <person name="Van Tyne D."/>
        </authorList>
    </citation>
    <scope>NUCLEOTIDE SEQUENCE [LARGE SCALE GENOMIC DNA]</scope>
    <source>
        <strain evidence="6 20">VRECG27</strain>
    </source>
</reference>
<evidence type="ECO:0000256" key="3">
    <source>
        <dbReference type="ARBA" id="ARBA00022553"/>
    </source>
</evidence>
<dbReference type="EMBL" id="JAMWMK010000001">
    <property type="protein sequence ID" value="MDC4246585.1"/>
    <property type="molecule type" value="Genomic_DNA"/>
</dbReference>
<proteinExistence type="inferred from homology"/>
<dbReference type="Proteomes" id="UP000224303">
    <property type="component" value="Unassembled WGS sequence"/>
</dbReference>
<dbReference type="Proteomes" id="UP000183509">
    <property type="component" value="Unassembled WGS sequence"/>
</dbReference>
<evidence type="ECO:0000313" key="11">
    <source>
        <dbReference type="EMBL" id="OTN98881.1"/>
    </source>
</evidence>
<dbReference type="Pfam" id="PF06857">
    <property type="entry name" value="ACP"/>
    <property type="match status" value="1"/>
</dbReference>
<dbReference type="HAMAP" id="MF_00710">
    <property type="entry name" value="Malonate_deCO2ase_dsu"/>
    <property type="match status" value="1"/>
</dbReference>
<reference evidence="14 15" key="1">
    <citation type="submission" date="2016-04" db="EMBL/GenBank/DDBJ databases">
        <authorList>
            <person name="Millard A."/>
        </authorList>
    </citation>
    <scope>NUCLEOTIDE SEQUENCE [LARGE SCALE GENOMIC DNA]</scope>
    <source>
        <strain evidence="14">Isolate 22</strain>
    </source>
</reference>
<evidence type="ECO:0000313" key="9">
    <source>
        <dbReference type="EMBL" id="MDT2370979.1"/>
    </source>
</evidence>
<dbReference type="Proteomes" id="UP001260956">
    <property type="component" value="Unassembled WGS sequence"/>
</dbReference>
<comment type="subcellular location">
    <subcellularLocation>
        <location evidence="1">Cytoplasm</location>
    </subcellularLocation>
</comment>
<dbReference type="EMBL" id="JARPTX010000062">
    <property type="protein sequence ID" value="MDT2370979.1"/>
    <property type="molecule type" value="Genomic_DNA"/>
</dbReference>
<dbReference type="OMA" id="KLSFRHT"/>
<evidence type="ECO:0000256" key="4">
    <source>
        <dbReference type="NCBIfam" id="TIGR03130"/>
    </source>
</evidence>
<protein>
    <recommendedName>
        <fullName evidence="4">Malonate decarboxylase acyl carrier protein</fullName>
    </recommendedName>
</protein>
<dbReference type="Proteomes" id="UP001139644">
    <property type="component" value="Unassembled WGS sequence"/>
</dbReference>
<comment type="caution">
    <text evidence="12">The sequence shown here is derived from an EMBL/GenBank/DDBJ whole genome shotgun (WGS) entry which is preliminary data.</text>
</comment>
<dbReference type="EMBL" id="FKLM01000003">
    <property type="protein sequence ID" value="SAY68439.1"/>
    <property type="molecule type" value="Genomic_DNA"/>
</dbReference>
<dbReference type="NCBIfam" id="NF002293">
    <property type="entry name" value="PRK01220.1"/>
    <property type="match status" value="1"/>
</dbReference>
<reference evidence="12 18" key="4">
    <citation type="submission" date="2017-10" db="EMBL/GenBank/DDBJ databases">
        <title>Draft genomes of the Enterococcus faecium isolated from human feces before and after Helicobacter pylori eradication therapy.</title>
        <authorList>
            <person name="Prianichniikov N.A."/>
            <person name="Glushchenko O.E."/>
            <person name="Malakhova M.V."/>
        </authorList>
    </citation>
    <scope>NUCLEOTIDE SEQUENCE [LARGE SCALE GENOMIC DNA]</scope>
    <source>
        <strain evidence="12 18">Hp_5-7</strain>
    </source>
</reference>
<evidence type="ECO:0000313" key="19">
    <source>
        <dbReference type="Proteomes" id="UP000249070"/>
    </source>
</evidence>
<evidence type="ECO:0000313" key="20">
    <source>
        <dbReference type="Proteomes" id="UP000469871"/>
    </source>
</evidence>
<evidence type="ECO:0000256" key="2">
    <source>
        <dbReference type="ARBA" id="ARBA00022490"/>
    </source>
</evidence>
<evidence type="ECO:0000313" key="17">
    <source>
        <dbReference type="Proteomes" id="UP000194737"/>
    </source>
</evidence>
<reference evidence="7" key="7">
    <citation type="journal article" date="2022" name="J. Anim. Sci.">
        <title>Whole genome sequence analyses-based assessment of virulence potential and antimicrobial susceptibilities and resistance of Enterococcus faecium strains isolated from commercial swine and cattle probiotic products.</title>
        <authorList>
            <person name="Shridhar P.B."/>
            <person name="Amachawadi R.G."/>
            <person name="Tokach M."/>
            <person name="Patel I."/>
            <person name="Gangiredla J."/>
            <person name="Mammel M."/>
            <person name="Nagaraja T.G."/>
        </authorList>
    </citation>
    <scope>NUCLEOTIDE SEQUENCE</scope>
    <source>
        <strain evidence="7">EF215</strain>
    </source>
</reference>
<sequence>MEQLAYKYPTKQPINKKIHVGVVGSGDLEILMFPTEKTESTVKICTGSDGFGEVWNNVLTRFFDRYPISADIVINDFGATPGVVYLRLTQAMEELSDEK</sequence>